<feature type="compositionally biased region" description="Basic and acidic residues" evidence="2">
    <location>
        <begin position="1"/>
        <end position="12"/>
    </location>
</feature>
<gene>
    <name evidence="3" type="ORF">FZEAL_6169</name>
</gene>
<feature type="compositionally biased region" description="Basic residues" evidence="2">
    <location>
        <begin position="13"/>
        <end position="30"/>
    </location>
</feature>
<proteinExistence type="predicted"/>
<keyword evidence="1" id="KW-0808">Transferase</keyword>
<dbReference type="InterPro" id="IPR029063">
    <property type="entry name" value="SAM-dependent_MTases_sf"/>
</dbReference>
<evidence type="ECO:0000313" key="4">
    <source>
        <dbReference type="Proteomes" id="UP000635477"/>
    </source>
</evidence>
<evidence type="ECO:0000256" key="2">
    <source>
        <dbReference type="SAM" id="MobiDB-lite"/>
    </source>
</evidence>
<dbReference type="GO" id="GO:0016740">
    <property type="term" value="F:transferase activity"/>
    <property type="evidence" value="ECO:0007669"/>
    <property type="project" value="UniProtKB-KW"/>
</dbReference>
<dbReference type="PANTHER" id="PTHR43861">
    <property type="entry name" value="TRANS-ACONITATE 2-METHYLTRANSFERASE-RELATED"/>
    <property type="match status" value="1"/>
</dbReference>
<reference evidence="3" key="2">
    <citation type="submission" date="2020-05" db="EMBL/GenBank/DDBJ databases">
        <authorList>
            <person name="Kim H.-S."/>
            <person name="Proctor R.H."/>
            <person name="Brown D.W."/>
        </authorList>
    </citation>
    <scope>NUCLEOTIDE SEQUENCE</scope>
    <source>
        <strain evidence="3">NRRL 22465</strain>
    </source>
</reference>
<dbReference type="Proteomes" id="UP000635477">
    <property type="component" value="Unassembled WGS sequence"/>
</dbReference>
<evidence type="ECO:0000313" key="3">
    <source>
        <dbReference type="EMBL" id="KAF4977281.1"/>
    </source>
</evidence>
<evidence type="ECO:0000256" key="1">
    <source>
        <dbReference type="ARBA" id="ARBA00022679"/>
    </source>
</evidence>
<name>A0A8H4XK51_9HYPO</name>
<dbReference type="Gene3D" id="3.40.50.150">
    <property type="entry name" value="Vaccinia Virus protein VP39"/>
    <property type="match status" value="1"/>
</dbReference>
<keyword evidence="4" id="KW-1185">Reference proteome</keyword>
<sequence length="279" mass="31535">MEHEAPIDETPHCHHHHHHLQHHAHHHHHGPPPDMERSVGEQNKAHFKSSNVSPSVFRWPWIVELCKQISSELRQNIDWIGIQPPSSKPTKLLDYACGNGVASRALAPFMSRVRGMDISSGMAEQYNEMAKKAGFPPQKMRAIQGDLVDPEATPSPELNSSEFSNFDVIIMCMALHHVEDYEEMIAKLTERLREGGVLVIVDWVAVSESNCAEAEQARNLSNHTMTRMGFTEGDVRRAYTKAGLEAWSWKWATSRSQVPREIGSEQQLFLARGQRPSTV</sequence>
<dbReference type="PANTHER" id="PTHR43861:SF3">
    <property type="entry name" value="PUTATIVE (AFU_ORTHOLOGUE AFUA_2G14390)-RELATED"/>
    <property type="match status" value="1"/>
</dbReference>
<accession>A0A8H4XK51</accession>
<dbReference type="AlphaFoldDB" id="A0A8H4XK51"/>
<feature type="region of interest" description="Disordered" evidence="2">
    <location>
        <begin position="1"/>
        <end position="49"/>
    </location>
</feature>
<comment type="caution">
    <text evidence="3">The sequence shown here is derived from an EMBL/GenBank/DDBJ whole genome shotgun (WGS) entry which is preliminary data.</text>
</comment>
<dbReference type="CDD" id="cd02440">
    <property type="entry name" value="AdoMet_MTases"/>
    <property type="match status" value="1"/>
</dbReference>
<dbReference type="Pfam" id="PF13489">
    <property type="entry name" value="Methyltransf_23"/>
    <property type="match status" value="1"/>
</dbReference>
<protein>
    <recommendedName>
        <fullName evidence="5">Methyltransferase</fullName>
    </recommendedName>
</protein>
<organism evidence="3 4">
    <name type="scientific">Fusarium zealandicum</name>
    <dbReference type="NCBI Taxonomy" id="1053134"/>
    <lineage>
        <taxon>Eukaryota</taxon>
        <taxon>Fungi</taxon>
        <taxon>Dikarya</taxon>
        <taxon>Ascomycota</taxon>
        <taxon>Pezizomycotina</taxon>
        <taxon>Sordariomycetes</taxon>
        <taxon>Hypocreomycetidae</taxon>
        <taxon>Hypocreales</taxon>
        <taxon>Nectriaceae</taxon>
        <taxon>Fusarium</taxon>
        <taxon>Fusarium staphyleae species complex</taxon>
    </lineage>
</organism>
<reference evidence="3" key="1">
    <citation type="journal article" date="2020" name="BMC Genomics">
        <title>Correction to: Identification and distribution of gene clusters required for synthesis of sphingolipid metabolism inhibitors in diverse species of the filamentous fungus Fusarium.</title>
        <authorList>
            <person name="Kim H.S."/>
            <person name="Lohmar J.M."/>
            <person name="Busman M."/>
            <person name="Brown D.W."/>
            <person name="Naumann T.A."/>
            <person name="Divon H.H."/>
            <person name="Lysoe E."/>
            <person name="Uhlig S."/>
            <person name="Proctor R.H."/>
        </authorList>
    </citation>
    <scope>NUCLEOTIDE SEQUENCE</scope>
    <source>
        <strain evidence="3">NRRL 22465</strain>
    </source>
</reference>
<evidence type="ECO:0008006" key="5">
    <source>
        <dbReference type="Google" id="ProtNLM"/>
    </source>
</evidence>
<dbReference type="EMBL" id="JABEYC010000448">
    <property type="protein sequence ID" value="KAF4977281.1"/>
    <property type="molecule type" value="Genomic_DNA"/>
</dbReference>
<dbReference type="OrthoDB" id="3647at2759"/>
<dbReference type="SUPFAM" id="SSF53335">
    <property type="entry name" value="S-adenosyl-L-methionine-dependent methyltransferases"/>
    <property type="match status" value="1"/>
</dbReference>